<dbReference type="Pfam" id="PF01250">
    <property type="entry name" value="Ribosomal_S6"/>
    <property type="match status" value="1"/>
</dbReference>
<evidence type="ECO:0000256" key="1">
    <source>
        <dbReference type="ARBA" id="ARBA00009512"/>
    </source>
</evidence>
<dbReference type="AlphaFoldDB" id="B4CYA1"/>
<dbReference type="EMBL" id="ABVL01000003">
    <property type="protein sequence ID" value="EDY21249.1"/>
    <property type="molecule type" value="Genomic_DNA"/>
</dbReference>
<keyword evidence="8" id="KW-1185">Reference proteome</keyword>
<sequence length="105" mass="11940">MSNKNRYEGLLVLNVQGNEDGAKDVIERLEGEFKKDGATVEQVQKMDRRQFSYTAGKLESGYYVNFIFNAPAASIDKLKARFTLDEDVYRQHYQKLTAKKAAKAA</sequence>
<dbReference type="eggNOG" id="COG0360">
    <property type="taxonomic scope" value="Bacteria"/>
</dbReference>
<keyword evidence="6" id="KW-0699">rRNA-binding</keyword>
<keyword evidence="3 6" id="KW-0687">Ribonucleoprotein</keyword>
<organism evidence="7 8">
    <name type="scientific">Chthoniobacter flavus Ellin428</name>
    <dbReference type="NCBI Taxonomy" id="497964"/>
    <lineage>
        <taxon>Bacteria</taxon>
        <taxon>Pseudomonadati</taxon>
        <taxon>Verrucomicrobiota</taxon>
        <taxon>Spartobacteria</taxon>
        <taxon>Chthoniobacterales</taxon>
        <taxon>Chthoniobacteraceae</taxon>
        <taxon>Chthoniobacter</taxon>
    </lineage>
</organism>
<evidence type="ECO:0000256" key="3">
    <source>
        <dbReference type="ARBA" id="ARBA00023274"/>
    </source>
</evidence>
<comment type="caution">
    <text evidence="7">The sequence shown here is derived from an EMBL/GenBank/DDBJ whole genome shotgun (WGS) entry which is preliminary data.</text>
</comment>
<evidence type="ECO:0000256" key="5">
    <source>
        <dbReference type="ARBA" id="ARBA00035294"/>
    </source>
</evidence>
<dbReference type="CDD" id="cd00473">
    <property type="entry name" value="bS6"/>
    <property type="match status" value="1"/>
</dbReference>
<dbReference type="GO" id="GO:0019843">
    <property type="term" value="F:rRNA binding"/>
    <property type="evidence" value="ECO:0007669"/>
    <property type="project" value="UniProtKB-UniRule"/>
</dbReference>
<evidence type="ECO:0000256" key="6">
    <source>
        <dbReference type="HAMAP-Rule" id="MF_00360"/>
    </source>
</evidence>
<evidence type="ECO:0000313" key="8">
    <source>
        <dbReference type="Proteomes" id="UP000005824"/>
    </source>
</evidence>
<dbReference type="InterPro" id="IPR020814">
    <property type="entry name" value="Ribosomal_S6_plastid/chlpt"/>
</dbReference>
<dbReference type="HAMAP" id="MF_00360">
    <property type="entry name" value="Ribosomal_bS6"/>
    <property type="match status" value="1"/>
</dbReference>
<name>B4CYA1_9BACT</name>
<keyword evidence="2 6" id="KW-0689">Ribosomal protein</keyword>
<dbReference type="GO" id="GO:0003735">
    <property type="term" value="F:structural constituent of ribosome"/>
    <property type="evidence" value="ECO:0007669"/>
    <property type="project" value="InterPro"/>
</dbReference>
<dbReference type="GO" id="GO:0005840">
    <property type="term" value="C:ribosome"/>
    <property type="evidence" value="ECO:0007669"/>
    <property type="project" value="UniProtKB-KW"/>
</dbReference>
<comment type="function">
    <text evidence="4 6">Binds together with bS18 to 16S ribosomal RNA.</text>
</comment>
<keyword evidence="6" id="KW-0694">RNA-binding</keyword>
<proteinExistence type="inferred from homology"/>
<reference evidence="7 8" key="1">
    <citation type="journal article" date="2011" name="J. Bacteriol.">
        <title>Genome sequence of Chthoniobacter flavus Ellin428, an aerobic heterotrophic soil bacterium.</title>
        <authorList>
            <person name="Kant R."/>
            <person name="van Passel M.W."/>
            <person name="Palva A."/>
            <person name="Lucas S."/>
            <person name="Lapidus A."/>
            <person name="Glavina Del Rio T."/>
            <person name="Dalin E."/>
            <person name="Tice H."/>
            <person name="Bruce D."/>
            <person name="Goodwin L."/>
            <person name="Pitluck S."/>
            <person name="Larimer F.W."/>
            <person name="Land M.L."/>
            <person name="Hauser L."/>
            <person name="Sangwan P."/>
            <person name="de Vos W.M."/>
            <person name="Janssen P.H."/>
            <person name="Smidt H."/>
        </authorList>
    </citation>
    <scope>NUCLEOTIDE SEQUENCE [LARGE SCALE GENOMIC DNA]</scope>
    <source>
        <strain evidence="7 8">Ellin428</strain>
    </source>
</reference>
<dbReference type="STRING" id="497964.CfE428DRAFT_1542"/>
<dbReference type="GO" id="GO:1990904">
    <property type="term" value="C:ribonucleoprotein complex"/>
    <property type="evidence" value="ECO:0007669"/>
    <property type="project" value="UniProtKB-KW"/>
</dbReference>
<protein>
    <recommendedName>
        <fullName evidence="5 6">Small ribosomal subunit protein bS6</fullName>
    </recommendedName>
</protein>
<evidence type="ECO:0000256" key="4">
    <source>
        <dbReference type="ARBA" id="ARBA00035104"/>
    </source>
</evidence>
<dbReference type="SUPFAM" id="SSF54995">
    <property type="entry name" value="Ribosomal protein S6"/>
    <property type="match status" value="1"/>
</dbReference>
<comment type="similarity">
    <text evidence="1 6">Belongs to the bacterial ribosomal protein bS6 family.</text>
</comment>
<dbReference type="InParanoid" id="B4CYA1"/>
<dbReference type="Proteomes" id="UP000005824">
    <property type="component" value="Unassembled WGS sequence"/>
</dbReference>
<evidence type="ECO:0000256" key="2">
    <source>
        <dbReference type="ARBA" id="ARBA00022980"/>
    </source>
</evidence>
<dbReference type="Gene3D" id="3.30.70.60">
    <property type="match status" value="1"/>
</dbReference>
<dbReference type="NCBIfam" id="TIGR00166">
    <property type="entry name" value="S6"/>
    <property type="match status" value="1"/>
</dbReference>
<dbReference type="RefSeq" id="WP_006978868.1">
    <property type="nucleotide sequence ID" value="NZ_ABVL01000003.1"/>
</dbReference>
<dbReference type="InterPro" id="IPR000529">
    <property type="entry name" value="Ribosomal_bS6"/>
</dbReference>
<dbReference type="InterPro" id="IPR035980">
    <property type="entry name" value="Ribosomal_bS6_sf"/>
</dbReference>
<dbReference type="InterPro" id="IPR014717">
    <property type="entry name" value="Transl_elong_EF1B/ribsomal_bS6"/>
</dbReference>
<gene>
    <name evidence="6" type="primary">rpsF</name>
    <name evidence="7" type="ORF">CfE428DRAFT_1542</name>
</gene>
<dbReference type="GO" id="GO:0006412">
    <property type="term" value="P:translation"/>
    <property type="evidence" value="ECO:0007669"/>
    <property type="project" value="UniProtKB-UniRule"/>
</dbReference>
<evidence type="ECO:0000313" key="7">
    <source>
        <dbReference type="EMBL" id="EDY21249.1"/>
    </source>
</evidence>
<accession>B4CYA1</accession>